<keyword evidence="14" id="KW-0573">Peptidoglycan synthesis</keyword>
<dbReference type="PANTHER" id="PTHR30622:SF4">
    <property type="entry name" value="UNDECAPRENYL-DIPHOSPHATASE"/>
    <property type="match status" value="1"/>
</dbReference>
<gene>
    <name evidence="14 15" type="primary">uppP</name>
    <name evidence="15" type="ORF">DSOUD_0943</name>
</gene>
<dbReference type="Pfam" id="PF02673">
    <property type="entry name" value="BacA"/>
    <property type="match status" value="1"/>
</dbReference>
<evidence type="ECO:0000256" key="10">
    <source>
        <dbReference type="ARBA" id="ARBA00023251"/>
    </source>
</evidence>
<dbReference type="OrthoDB" id="9808289at2"/>
<keyword evidence="16" id="KW-1185">Reference proteome</keyword>
<evidence type="ECO:0000313" key="15">
    <source>
        <dbReference type="EMBL" id="ALC15729.1"/>
    </source>
</evidence>
<evidence type="ECO:0000256" key="3">
    <source>
        <dbReference type="ARBA" id="ARBA00012374"/>
    </source>
</evidence>
<feature type="transmembrane region" description="Helical" evidence="14">
    <location>
        <begin position="40"/>
        <end position="60"/>
    </location>
</feature>
<evidence type="ECO:0000256" key="8">
    <source>
        <dbReference type="ARBA" id="ARBA00022989"/>
    </source>
</evidence>
<name>A0A0M3QF75_9BACT</name>
<evidence type="ECO:0000313" key="16">
    <source>
        <dbReference type="Proteomes" id="UP000057158"/>
    </source>
</evidence>
<dbReference type="GO" id="GO:0050380">
    <property type="term" value="F:undecaprenyl-diphosphatase activity"/>
    <property type="evidence" value="ECO:0007669"/>
    <property type="project" value="UniProtKB-UniRule"/>
</dbReference>
<keyword evidence="7 14" id="KW-0378">Hydrolase</keyword>
<evidence type="ECO:0000256" key="14">
    <source>
        <dbReference type="HAMAP-Rule" id="MF_01006"/>
    </source>
</evidence>
<protein>
    <recommendedName>
        <fullName evidence="4 14">Undecaprenyl-diphosphatase</fullName>
        <ecNumber evidence="3 14">3.6.1.27</ecNumber>
    </recommendedName>
    <alternativeName>
        <fullName evidence="12 14">Bacitracin resistance protein</fullName>
    </alternativeName>
    <alternativeName>
        <fullName evidence="11 14">Undecaprenyl pyrophosphate phosphatase</fullName>
    </alternativeName>
</protein>
<keyword evidence="5 14" id="KW-1003">Cell membrane</keyword>
<keyword evidence="10 14" id="KW-0046">Antibiotic resistance</keyword>
<evidence type="ECO:0000256" key="5">
    <source>
        <dbReference type="ARBA" id="ARBA00022475"/>
    </source>
</evidence>
<evidence type="ECO:0000256" key="13">
    <source>
        <dbReference type="ARBA" id="ARBA00047594"/>
    </source>
</evidence>
<organism evidence="15 16">
    <name type="scientific">Desulfuromonas soudanensis</name>
    <dbReference type="NCBI Taxonomy" id="1603606"/>
    <lineage>
        <taxon>Bacteria</taxon>
        <taxon>Pseudomonadati</taxon>
        <taxon>Thermodesulfobacteriota</taxon>
        <taxon>Desulfuromonadia</taxon>
        <taxon>Desulfuromonadales</taxon>
        <taxon>Desulfuromonadaceae</taxon>
        <taxon>Desulfuromonas</taxon>
    </lineage>
</organism>
<keyword evidence="9 14" id="KW-0472">Membrane</keyword>
<comment type="catalytic activity">
    <reaction evidence="13 14">
        <text>di-trans,octa-cis-undecaprenyl diphosphate + H2O = di-trans,octa-cis-undecaprenyl phosphate + phosphate + H(+)</text>
        <dbReference type="Rhea" id="RHEA:28094"/>
        <dbReference type="ChEBI" id="CHEBI:15377"/>
        <dbReference type="ChEBI" id="CHEBI:15378"/>
        <dbReference type="ChEBI" id="CHEBI:43474"/>
        <dbReference type="ChEBI" id="CHEBI:58405"/>
        <dbReference type="ChEBI" id="CHEBI:60392"/>
        <dbReference type="EC" id="3.6.1.27"/>
    </reaction>
</comment>
<dbReference type="Proteomes" id="UP000057158">
    <property type="component" value="Chromosome"/>
</dbReference>
<feature type="transmembrane region" description="Helical" evidence="14">
    <location>
        <begin position="183"/>
        <end position="203"/>
    </location>
</feature>
<keyword evidence="14" id="KW-0133">Cell shape</keyword>
<evidence type="ECO:0000256" key="11">
    <source>
        <dbReference type="ARBA" id="ARBA00032707"/>
    </source>
</evidence>
<reference evidence="15 16" key="1">
    <citation type="submission" date="2015-07" db="EMBL/GenBank/DDBJ databases">
        <title>Isolation and Genomic Characterization of a Novel Halophilic Metal-Reducing Deltaproteobacterium from the Deep Subsurface.</title>
        <authorList>
            <person name="Badalamenti J.P."/>
            <person name="Summers Z.M."/>
            <person name="Gralnick J.A."/>
            <person name="Bond D.R."/>
        </authorList>
    </citation>
    <scope>NUCLEOTIDE SEQUENCE [LARGE SCALE GENOMIC DNA]</scope>
    <source>
        <strain evidence="15 16">WTL</strain>
    </source>
</reference>
<evidence type="ECO:0000256" key="9">
    <source>
        <dbReference type="ARBA" id="ARBA00023136"/>
    </source>
</evidence>
<dbReference type="AlphaFoldDB" id="A0A0M3QF75"/>
<dbReference type="PATRIC" id="fig|1603606.3.peg.1035"/>
<proteinExistence type="inferred from homology"/>
<dbReference type="GO" id="GO:0008360">
    <property type="term" value="P:regulation of cell shape"/>
    <property type="evidence" value="ECO:0007669"/>
    <property type="project" value="UniProtKB-KW"/>
</dbReference>
<evidence type="ECO:0000256" key="4">
    <source>
        <dbReference type="ARBA" id="ARBA00021581"/>
    </source>
</evidence>
<dbReference type="PANTHER" id="PTHR30622">
    <property type="entry name" value="UNDECAPRENYL-DIPHOSPHATASE"/>
    <property type="match status" value="1"/>
</dbReference>
<keyword evidence="8 14" id="KW-1133">Transmembrane helix</keyword>
<dbReference type="KEGG" id="des:DSOUD_0943"/>
<comment type="function">
    <text evidence="14">Catalyzes the dephosphorylation of undecaprenyl diphosphate (UPP). Confers resistance to bacitracin.</text>
</comment>
<dbReference type="GO" id="GO:0005886">
    <property type="term" value="C:plasma membrane"/>
    <property type="evidence" value="ECO:0007669"/>
    <property type="project" value="UniProtKB-SubCell"/>
</dbReference>
<dbReference type="GO" id="GO:0009252">
    <property type="term" value="P:peptidoglycan biosynthetic process"/>
    <property type="evidence" value="ECO:0007669"/>
    <property type="project" value="UniProtKB-KW"/>
</dbReference>
<dbReference type="HAMAP" id="MF_01006">
    <property type="entry name" value="Undec_diphosphatase"/>
    <property type="match status" value="1"/>
</dbReference>
<comment type="similarity">
    <text evidence="2 14">Belongs to the UppP family.</text>
</comment>
<dbReference type="EMBL" id="CP010802">
    <property type="protein sequence ID" value="ALC15729.1"/>
    <property type="molecule type" value="Genomic_DNA"/>
</dbReference>
<dbReference type="InterPro" id="IPR003824">
    <property type="entry name" value="UppP"/>
</dbReference>
<keyword evidence="6 14" id="KW-0812">Transmembrane</keyword>
<evidence type="ECO:0000256" key="12">
    <source>
        <dbReference type="ARBA" id="ARBA00032932"/>
    </source>
</evidence>
<comment type="subcellular location">
    <subcellularLocation>
        <location evidence="1 14">Cell membrane</location>
        <topology evidence="1 14">Multi-pass membrane protein</topology>
    </subcellularLocation>
</comment>
<feature type="transmembrane region" description="Helical" evidence="14">
    <location>
        <begin position="244"/>
        <end position="262"/>
    </location>
</feature>
<sequence>MTPIQSILLGILQGLTEFLPVSSSGHLAIAQSLIPGFSQPGVLFDVLLHLGTMGAVLLYFRREIGALLCAPFRSGPEDRLQRRLLLLLIAGSVPTAIIGLAFKDFFEGLFENLPVIALMLLVTGTLLFFCERFRRGSRREGELTISDALIVGTVQGFSIIPGISRSGSTIATLLLRGVDGETAARFSFLLAMPAVFGATLLSLKDLEGAAAGTLPLYLSGTAAAFAAGLLSIHFLLAVIRKKRLFAFAIYCWLAGAAVLFWTL</sequence>
<evidence type="ECO:0000256" key="1">
    <source>
        <dbReference type="ARBA" id="ARBA00004651"/>
    </source>
</evidence>
<evidence type="ECO:0000256" key="2">
    <source>
        <dbReference type="ARBA" id="ARBA00010621"/>
    </source>
</evidence>
<feature type="transmembrane region" description="Helical" evidence="14">
    <location>
        <begin position="113"/>
        <end position="130"/>
    </location>
</feature>
<feature type="transmembrane region" description="Helical" evidence="14">
    <location>
        <begin position="215"/>
        <end position="237"/>
    </location>
</feature>
<dbReference type="GO" id="GO:0046677">
    <property type="term" value="P:response to antibiotic"/>
    <property type="evidence" value="ECO:0007669"/>
    <property type="project" value="UniProtKB-UniRule"/>
</dbReference>
<dbReference type="EC" id="3.6.1.27" evidence="3 14"/>
<accession>A0A0M3QF75</accession>
<dbReference type="GO" id="GO:0071555">
    <property type="term" value="P:cell wall organization"/>
    <property type="evidence" value="ECO:0007669"/>
    <property type="project" value="UniProtKB-KW"/>
</dbReference>
<evidence type="ECO:0000256" key="7">
    <source>
        <dbReference type="ARBA" id="ARBA00022801"/>
    </source>
</evidence>
<dbReference type="STRING" id="1603606.DSOUD_0943"/>
<keyword evidence="14" id="KW-0961">Cell wall biogenesis/degradation</keyword>
<comment type="miscellaneous">
    <text evidence="14">Bacitracin is thought to be involved in the inhibition of peptidoglycan synthesis by sequestering undecaprenyl diphosphate, thereby reducing the pool of lipid carrier available.</text>
</comment>
<evidence type="ECO:0000256" key="6">
    <source>
        <dbReference type="ARBA" id="ARBA00022692"/>
    </source>
</evidence>
<dbReference type="RefSeq" id="WP_053549907.1">
    <property type="nucleotide sequence ID" value="NZ_CP010802.1"/>
</dbReference>
<feature type="transmembrane region" description="Helical" evidence="14">
    <location>
        <begin position="80"/>
        <end position="101"/>
    </location>
</feature>